<proteinExistence type="predicted"/>
<gene>
    <name evidence="1" type="ORF">EOE48_05880</name>
</gene>
<accession>A0A3S3UBJ8</accession>
<evidence type="ECO:0000313" key="1">
    <source>
        <dbReference type="EMBL" id="RVU20140.1"/>
    </source>
</evidence>
<protein>
    <submittedName>
        <fullName evidence="1">Uncharacterized protein</fullName>
    </submittedName>
</protein>
<dbReference type="Proteomes" id="UP000286997">
    <property type="component" value="Unassembled WGS sequence"/>
</dbReference>
<reference evidence="1 2" key="1">
    <citation type="submission" date="2019-01" db="EMBL/GenBank/DDBJ databases">
        <authorList>
            <person name="Chen W.-M."/>
        </authorList>
    </citation>
    <scope>NUCLEOTIDE SEQUENCE [LARGE SCALE GENOMIC DNA]</scope>
    <source>
        <strain evidence="1 2">TER-1</strain>
    </source>
</reference>
<keyword evidence="2" id="KW-1185">Reference proteome</keyword>
<sequence>MPRSRAAGRPGPALVATCLGVLVLAPALLLALPRTRDVVVIGAPGRTPREMADLVARADGRLVASTGTGNALVATSDRPGFPLRLYAAGAWLVLASAGPAGCGPAARPATALP</sequence>
<dbReference type="RefSeq" id="WP_127727859.1">
    <property type="nucleotide sequence ID" value="NZ_SACP01000004.1"/>
</dbReference>
<dbReference type="AlphaFoldDB" id="A0A3S3UBJ8"/>
<comment type="caution">
    <text evidence="1">The sequence shown here is derived from an EMBL/GenBank/DDBJ whole genome shotgun (WGS) entry which is preliminary data.</text>
</comment>
<name>A0A3S3UBJ8_9HYPH</name>
<dbReference type="OrthoDB" id="8237246at2"/>
<dbReference type="EMBL" id="SACP01000004">
    <property type="protein sequence ID" value="RVU20140.1"/>
    <property type="molecule type" value="Genomic_DNA"/>
</dbReference>
<evidence type="ECO:0000313" key="2">
    <source>
        <dbReference type="Proteomes" id="UP000286997"/>
    </source>
</evidence>
<organism evidence="1 2">
    <name type="scientific">Methylobacterium oryzihabitans</name>
    <dbReference type="NCBI Taxonomy" id="2499852"/>
    <lineage>
        <taxon>Bacteria</taxon>
        <taxon>Pseudomonadati</taxon>
        <taxon>Pseudomonadota</taxon>
        <taxon>Alphaproteobacteria</taxon>
        <taxon>Hyphomicrobiales</taxon>
        <taxon>Methylobacteriaceae</taxon>
        <taxon>Methylobacterium</taxon>
    </lineage>
</organism>